<keyword evidence="1" id="KW-0472">Membrane</keyword>
<evidence type="ECO:0000259" key="2">
    <source>
        <dbReference type="Pfam" id="PF00487"/>
    </source>
</evidence>
<dbReference type="AlphaFoldDB" id="A0AAW9DS85"/>
<keyword evidence="1" id="KW-1133">Transmembrane helix</keyword>
<keyword evidence="3" id="KW-0560">Oxidoreductase</keyword>
<accession>A0AAW9DS85</accession>
<name>A0AAW9DS85_ACIAO</name>
<protein>
    <submittedName>
        <fullName evidence="3">Fatty acid desaturase</fullName>
        <ecNumber evidence="3">1.14.19.-</ecNumber>
    </submittedName>
</protein>
<dbReference type="Proteomes" id="UP001279553">
    <property type="component" value="Unassembled WGS sequence"/>
</dbReference>
<evidence type="ECO:0000256" key="1">
    <source>
        <dbReference type="SAM" id="Phobius"/>
    </source>
</evidence>
<evidence type="ECO:0000313" key="3">
    <source>
        <dbReference type="EMBL" id="MDX5931944.1"/>
    </source>
</evidence>
<organism evidence="3 4">
    <name type="scientific">Acidiphilium acidophilum</name>
    <name type="common">Thiobacillus acidophilus</name>
    <dbReference type="NCBI Taxonomy" id="76588"/>
    <lineage>
        <taxon>Bacteria</taxon>
        <taxon>Pseudomonadati</taxon>
        <taxon>Pseudomonadota</taxon>
        <taxon>Alphaproteobacteria</taxon>
        <taxon>Acetobacterales</taxon>
        <taxon>Acidocellaceae</taxon>
        <taxon>Acidiphilium</taxon>
    </lineage>
</organism>
<dbReference type="CDD" id="cd01060">
    <property type="entry name" value="Membrane-FADS-like"/>
    <property type="match status" value="1"/>
</dbReference>
<dbReference type="GO" id="GO:0016491">
    <property type="term" value="F:oxidoreductase activity"/>
    <property type="evidence" value="ECO:0007669"/>
    <property type="project" value="UniProtKB-KW"/>
</dbReference>
<dbReference type="InterPro" id="IPR005804">
    <property type="entry name" value="FA_desaturase_dom"/>
</dbReference>
<keyword evidence="1" id="KW-0812">Transmembrane</keyword>
<feature type="transmembrane region" description="Helical" evidence="1">
    <location>
        <begin position="220"/>
        <end position="239"/>
    </location>
</feature>
<gene>
    <name evidence="3" type="ORF">SIL87_14350</name>
</gene>
<keyword evidence="4" id="KW-1185">Reference proteome</keyword>
<dbReference type="Pfam" id="PF00487">
    <property type="entry name" value="FA_desaturase"/>
    <property type="match status" value="1"/>
</dbReference>
<feature type="transmembrane region" description="Helical" evidence="1">
    <location>
        <begin position="88"/>
        <end position="112"/>
    </location>
</feature>
<evidence type="ECO:0000313" key="4">
    <source>
        <dbReference type="Proteomes" id="UP001279553"/>
    </source>
</evidence>
<dbReference type="GO" id="GO:0006629">
    <property type="term" value="P:lipid metabolic process"/>
    <property type="evidence" value="ECO:0007669"/>
    <property type="project" value="InterPro"/>
</dbReference>
<dbReference type="EC" id="1.14.19.-" evidence="3"/>
<dbReference type="EMBL" id="JAWXYB010000018">
    <property type="protein sequence ID" value="MDX5931944.1"/>
    <property type="molecule type" value="Genomic_DNA"/>
</dbReference>
<sequence length="394" mass="44072">MHITKLDIETVTRLADAPTRSDPRVEMAARLPASLQPFLTWLTAKPAPGEPAAPRPPVSYVREAVLLVLGGCAASSLAMAVLPLDSVAFWALLFCGLLATSSGLGLFQVVIFHHCSHGTVFSTRERNRMVGRWVSAILLFKHFDMYQREHMLHHNANKLFTDDDEFTDFVVGICDLHTALDRRALWRKLLILLVSPWFHGRFMVKRIQGSLMSKERRHNLIGLGVWGTLLIGGLLLHVLPIVLVAWVLPVTVLLQIATVFRILCEHRLPSAEIIALRGKQLVCEATAGVFPGRYPPPARQSTLRRLGGWTLWWADMLTIQLFVRVFVLVGDAPCHDFHHRRPGKRWTDYTHARQSDADAGCPGFPANYVESWGLFTAIDQNFAAMARAPADLFG</sequence>
<reference evidence="3 4" key="1">
    <citation type="submission" date="2023-11" db="EMBL/GenBank/DDBJ databases">
        <title>MicrobeMod: A computational toolkit for identifying prokaryotic methylation and restriction-modification with nanopore sequencing.</title>
        <authorList>
            <person name="Crits-Christoph A."/>
            <person name="Kang S.C."/>
            <person name="Lee H."/>
            <person name="Ostrov N."/>
        </authorList>
    </citation>
    <scope>NUCLEOTIDE SEQUENCE [LARGE SCALE GENOMIC DNA]</scope>
    <source>
        <strain evidence="3 4">DSMZ 700</strain>
    </source>
</reference>
<comment type="caution">
    <text evidence="3">The sequence shown here is derived from an EMBL/GenBank/DDBJ whole genome shotgun (WGS) entry which is preliminary data.</text>
</comment>
<dbReference type="RefSeq" id="WP_319614822.1">
    <property type="nucleotide sequence ID" value="NZ_JAWXYB010000018.1"/>
</dbReference>
<feature type="domain" description="Fatty acid desaturase" evidence="2">
    <location>
        <begin position="90"/>
        <end position="367"/>
    </location>
</feature>
<proteinExistence type="predicted"/>
<feature type="transmembrane region" description="Helical" evidence="1">
    <location>
        <begin position="64"/>
        <end position="82"/>
    </location>
</feature>